<proteinExistence type="predicted"/>
<reference evidence="3 4" key="1">
    <citation type="submission" date="2024-09" db="EMBL/GenBank/DDBJ databases">
        <authorList>
            <person name="Sun Q."/>
            <person name="Mori K."/>
        </authorList>
    </citation>
    <scope>NUCLEOTIDE SEQUENCE [LARGE SCALE GENOMIC DNA]</scope>
    <source>
        <strain evidence="3 4">CECT 9424</strain>
    </source>
</reference>
<organism evidence="3 4">
    <name type="scientific">Roseovarius ramblicola</name>
    <dbReference type="NCBI Taxonomy" id="2022336"/>
    <lineage>
        <taxon>Bacteria</taxon>
        <taxon>Pseudomonadati</taxon>
        <taxon>Pseudomonadota</taxon>
        <taxon>Alphaproteobacteria</taxon>
        <taxon>Rhodobacterales</taxon>
        <taxon>Roseobacteraceae</taxon>
        <taxon>Roseovarius</taxon>
    </lineage>
</organism>
<evidence type="ECO:0000313" key="4">
    <source>
        <dbReference type="Proteomes" id="UP001589670"/>
    </source>
</evidence>
<feature type="domain" description="DUF927" evidence="2">
    <location>
        <begin position="31"/>
        <end position="319"/>
    </location>
</feature>
<dbReference type="RefSeq" id="WP_377069736.1">
    <property type="nucleotide sequence ID" value="NZ_JBHMEC010000016.1"/>
</dbReference>
<evidence type="ECO:0000313" key="3">
    <source>
        <dbReference type="EMBL" id="MFB9150186.1"/>
    </source>
</evidence>
<evidence type="ECO:0000259" key="2">
    <source>
        <dbReference type="Pfam" id="PF06048"/>
    </source>
</evidence>
<dbReference type="Pfam" id="PF06048">
    <property type="entry name" value="DUF927"/>
    <property type="match status" value="1"/>
</dbReference>
<comment type="caution">
    <text evidence="3">The sequence shown here is derived from an EMBL/GenBank/DDBJ whole genome shotgun (WGS) entry which is preliminary data.</text>
</comment>
<name>A0ABV5I0J0_9RHOB</name>
<gene>
    <name evidence="3" type="ORF">ACFFU4_10540</name>
</gene>
<dbReference type="EMBL" id="JBHMEC010000016">
    <property type="protein sequence ID" value="MFB9150186.1"/>
    <property type="molecule type" value="Genomic_DNA"/>
</dbReference>
<feature type="region of interest" description="Disordered" evidence="1">
    <location>
        <begin position="1"/>
        <end position="25"/>
    </location>
</feature>
<accession>A0ABV5I0J0</accession>
<evidence type="ECO:0000256" key="1">
    <source>
        <dbReference type="SAM" id="MobiDB-lite"/>
    </source>
</evidence>
<dbReference type="Proteomes" id="UP001589670">
    <property type="component" value="Unassembled WGS sequence"/>
</dbReference>
<sequence length="612" mass="65914">MGVNEVKSAVNQATNEARKKHNRPASRSYFRVNRGYVERQITSETEDGKARKKWVPFITELRVEAVTRNADGQAWGRLLTVVDRDGREHAYPMPSALLANDCSELRATLMGLGLEPAPGADQRKWKDWLRDYILSAEPAERARCVDRVGWHGSCFVLPDETIGESDTTERVILQSESRVDHSFGVAGSLDGWKADVASRAVGNSRLMLFLSAAFASPLISITGDEGGGIHLRGGSSLGKSTALVLAGSVWGGGAPQGYVRNWRTTDNGLEAVAGLHNATLLCLDELSQVEPRAAAAGAYMLANGQGKSRAGREGQARRAQEWRLLFGSTGEIGLADKIREGGGQIAAGMEVRVIDLRADAGTGLGLFEDLHGAPDAATFAQEIKAAANSQYGHPAREFLRILSDDLQDVKENLEKLRRSFVGAALTGPADGQVRRVADRFGLVAAAGELATNVGITGWPPGEAVEAALTCFHDWLTERGGTGSSEVASARQRLAEALENYGASRFQKWHVNADRAVITPRWGFVKVQDEYGEPLPEYEFFLTTTAIREILAGLDFRAICAALVDQGVIVSQGPKEEANKVHYVPNGGVRVRLYQLDAAKLGGVRSTGARDGG</sequence>
<dbReference type="InterPro" id="IPR009270">
    <property type="entry name" value="DUF927"/>
</dbReference>
<protein>
    <submittedName>
        <fullName evidence="3">DUF927 domain-containing protein</fullName>
    </submittedName>
</protein>
<keyword evidence="4" id="KW-1185">Reference proteome</keyword>